<sequence>MRARREAGPGGVRLRRGRAGGRFRREADDPLTGIANLADVMLVFACGLLVALVTAWDLSRALDPELRARALLEQMSGSVRELQEADTTRGGADPTVGSAAGRYRNMGRVYRDTATGRMYVVEEP</sequence>
<dbReference type="AlphaFoldDB" id="A0A6J4L847"/>
<dbReference type="EMBL" id="CADCTW010000104">
    <property type="protein sequence ID" value="CAA9326452.1"/>
    <property type="molecule type" value="Genomic_DNA"/>
</dbReference>
<feature type="transmembrane region" description="Helical" evidence="2">
    <location>
        <begin position="40"/>
        <end position="59"/>
    </location>
</feature>
<reference evidence="3" key="1">
    <citation type="submission" date="2020-02" db="EMBL/GenBank/DDBJ databases">
        <authorList>
            <person name="Meier V. D."/>
        </authorList>
    </citation>
    <scope>NUCLEOTIDE SEQUENCE</scope>
    <source>
        <strain evidence="3">AVDCRST_MAG68</strain>
    </source>
</reference>
<keyword evidence="2" id="KW-1133">Transmembrane helix</keyword>
<name>A0A6J4L847_9BACT</name>
<evidence type="ECO:0000256" key="2">
    <source>
        <dbReference type="SAM" id="Phobius"/>
    </source>
</evidence>
<keyword evidence="2" id="KW-0812">Transmembrane</keyword>
<accession>A0A6J4L847</accession>
<protein>
    <recommendedName>
        <fullName evidence="4">DUF2149 domain-containing protein</fullName>
    </recommendedName>
</protein>
<evidence type="ECO:0008006" key="4">
    <source>
        <dbReference type="Google" id="ProtNLM"/>
    </source>
</evidence>
<keyword evidence="2" id="KW-0472">Membrane</keyword>
<proteinExistence type="predicted"/>
<evidence type="ECO:0000256" key="1">
    <source>
        <dbReference type="SAM" id="MobiDB-lite"/>
    </source>
</evidence>
<dbReference type="InterPro" id="IPR018676">
    <property type="entry name" value="DUF2149"/>
</dbReference>
<organism evidence="3">
    <name type="scientific">uncultured Gemmatimonadota bacterium</name>
    <dbReference type="NCBI Taxonomy" id="203437"/>
    <lineage>
        <taxon>Bacteria</taxon>
        <taxon>Pseudomonadati</taxon>
        <taxon>Gemmatimonadota</taxon>
        <taxon>environmental samples</taxon>
    </lineage>
</organism>
<evidence type="ECO:0000313" key="3">
    <source>
        <dbReference type="EMBL" id="CAA9326452.1"/>
    </source>
</evidence>
<dbReference type="Pfam" id="PF09919">
    <property type="entry name" value="DUF2149"/>
    <property type="match status" value="1"/>
</dbReference>
<gene>
    <name evidence="3" type="ORF">AVDCRST_MAG68-2195</name>
</gene>
<feature type="region of interest" description="Disordered" evidence="1">
    <location>
        <begin position="79"/>
        <end position="98"/>
    </location>
</feature>